<reference evidence="2" key="1">
    <citation type="submission" date="2018-04" db="EMBL/GenBank/DDBJ databases">
        <title>WGS assembly of Panicum hallii.</title>
        <authorList>
            <person name="Lovell J."/>
            <person name="Jenkins J."/>
            <person name="Lowry D."/>
            <person name="Mamidi S."/>
            <person name="Sreedasyam A."/>
            <person name="Weng X."/>
            <person name="Barry K."/>
            <person name="Bonette J."/>
            <person name="Campitelli B."/>
            <person name="Daum C."/>
            <person name="Gordon S."/>
            <person name="Gould B."/>
            <person name="Lipzen A."/>
            <person name="Macqueen A."/>
            <person name="Palacio-Mejia J."/>
            <person name="Plott C."/>
            <person name="Shakirov E."/>
            <person name="Shu S."/>
            <person name="Yoshinaga Y."/>
            <person name="Zane M."/>
            <person name="Rokhsar D."/>
            <person name="Grimwood J."/>
            <person name="Schmutz J."/>
            <person name="Juenger T."/>
        </authorList>
    </citation>
    <scope>NUCLEOTIDE SEQUENCE [LARGE SCALE GENOMIC DNA]</scope>
    <source>
        <strain evidence="2">FIL2</strain>
    </source>
</reference>
<name>A0A2S3HZ01_9POAL</name>
<gene>
    <name evidence="2" type="ORF">PAHAL_5G518400</name>
</gene>
<dbReference type="Proteomes" id="UP000243499">
    <property type="component" value="Chromosome 5"/>
</dbReference>
<dbReference type="Gramene" id="PAN32902">
    <property type="protein sequence ID" value="PAN32902"/>
    <property type="gene ID" value="PAHAL_5G518400"/>
</dbReference>
<sequence length="104" mass="11008">MAMAAPSSPPTHLGAQTASILRRPWSSLFLFRISPASRRISTMPSPVRLAFLSSNTAGDILEAWSSPVTEPSRRAAIILSAQSGSPTPTGMPESPLCRGGIHRP</sequence>
<organism evidence="2">
    <name type="scientific">Panicum hallii</name>
    <dbReference type="NCBI Taxonomy" id="206008"/>
    <lineage>
        <taxon>Eukaryota</taxon>
        <taxon>Viridiplantae</taxon>
        <taxon>Streptophyta</taxon>
        <taxon>Embryophyta</taxon>
        <taxon>Tracheophyta</taxon>
        <taxon>Spermatophyta</taxon>
        <taxon>Magnoliopsida</taxon>
        <taxon>Liliopsida</taxon>
        <taxon>Poales</taxon>
        <taxon>Poaceae</taxon>
        <taxon>PACMAD clade</taxon>
        <taxon>Panicoideae</taxon>
        <taxon>Panicodae</taxon>
        <taxon>Paniceae</taxon>
        <taxon>Panicinae</taxon>
        <taxon>Panicum</taxon>
        <taxon>Panicum sect. Panicum</taxon>
    </lineage>
</organism>
<proteinExistence type="predicted"/>
<dbReference type="AlphaFoldDB" id="A0A2S3HZ01"/>
<protein>
    <submittedName>
        <fullName evidence="2">Uncharacterized protein</fullName>
    </submittedName>
</protein>
<dbReference type="EMBL" id="CM008050">
    <property type="protein sequence ID" value="PAN32902.2"/>
    <property type="molecule type" value="Genomic_DNA"/>
</dbReference>
<accession>A0A2S3HZ01</accession>
<evidence type="ECO:0000313" key="2">
    <source>
        <dbReference type="EMBL" id="PAN32902.2"/>
    </source>
</evidence>
<evidence type="ECO:0000256" key="1">
    <source>
        <dbReference type="SAM" id="MobiDB-lite"/>
    </source>
</evidence>
<feature type="region of interest" description="Disordered" evidence="1">
    <location>
        <begin position="81"/>
        <end position="104"/>
    </location>
</feature>